<dbReference type="PANTHER" id="PTHR46179:SF13">
    <property type="entry name" value="C2H2-TYPE DOMAIN-CONTAINING PROTEIN"/>
    <property type="match status" value="1"/>
</dbReference>
<evidence type="ECO:0000256" key="4">
    <source>
        <dbReference type="ARBA" id="ARBA00022833"/>
    </source>
</evidence>
<keyword evidence="4" id="KW-0862">Zinc</keyword>
<dbReference type="GO" id="GO:0008270">
    <property type="term" value="F:zinc ion binding"/>
    <property type="evidence" value="ECO:0007669"/>
    <property type="project" value="UniProtKB-KW"/>
</dbReference>
<reference evidence="11" key="1">
    <citation type="submission" date="2014-01" db="EMBL/GenBank/DDBJ databases">
        <title>The genome of the white-rot fungus Pycnoporus cinnabarinus: a basidiomycete model with a versatile arsenal for lignocellulosic biomass breakdown.</title>
        <authorList>
            <person name="Levasseur A."/>
            <person name="Lomascolo A."/>
            <person name="Ruiz-Duenas F.J."/>
            <person name="Uzan E."/>
            <person name="Piumi F."/>
            <person name="Kues U."/>
            <person name="Ram A.F.J."/>
            <person name="Murat C."/>
            <person name="Haon M."/>
            <person name="Benoit I."/>
            <person name="Arfi Y."/>
            <person name="Chevret D."/>
            <person name="Drula E."/>
            <person name="Kwon M.J."/>
            <person name="Gouret P."/>
            <person name="Lesage-Meessen L."/>
            <person name="Lombard V."/>
            <person name="Mariette J."/>
            <person name="Noirot C."/>
            <person name="Park J."/>
            <person name="Patyshakuliyeva A."/>
            <person name="Wieneger R.A.B."/>
            <person name="Wosten H.A.B."/>
            <person name="Martin F."/>
            <person name="Coutinho P.M."/>
            <person name="de Vries R."/>
            <person name="Martinez A.T."/>
            <person name="Klopp C."/>
            <person name="Pontarotti P."/>
            <person name="Henrissat B."/>
            <person name="Record E."/>
        </authorList>
    </citation>
    <scope>NUCLEOTIDE SEQUENCE [LARGE SCALE GENOMIC DNA]</scope>
    <source>
        <strain evidence="11">BRFM137</strain>
    </source>
</reference>
<dbReference type="GO" id="GO:0005634">
    <property type="term" value="C:nucleus"/>
    <property type="evidence" value="ECO:0007669"/>
    <property type="project" value="UniProtKB-SubCell"/>
</dbReference>
<keyword evidence="6" id="KW-0804">Transcription</keyword>
<dbReference type="InterPro" id="IPR013087">
    <property type="entry name" value="Znf_C2H2_type"/>
</dbReference>
<evidence type="ECO:0000256" key="5">
    <source>
        <dbReference type="ARBA" id="ARBA00023015"/>
    </source>
</evidence>
<dbReference type="HOGENOM" id="CLU_1116117_0_0_1"/>
<keyword evidence="2" id="KW-0479">Metal-binding</keyword>
<dbReference type="Gene3D" id="3.30.160.60">
    <property type="entry name" value="Classic Zinc Finger"/>
    <property type="match status" value="2"/>
</dbReference>
<evidence type="ECO:0000256" key="8">
    <source>
        <dbReference type="PROSITE-ProRule" id="PRU00042"/>
    </source>
</evidence>
<evidence type="ECO:0000256" key="1">
    <source>
        <dbReference type="ARBA" id="ARBA00004123"/>
    </source>
</evidence>
<feature type="domain" description="C2H2-type" evidence="10">
    <location>
        <begin position="111"/>
        <end position="141"/>
    </location>
</feature>
<dbReference type="PROSITE" id="PS50157">
    <property type="entry name" value="ZINC_FINGER_C2H2_2"/>
    <property type="match status" value="2"/>
</dbReference>
<keyword evidence="3 8" id="KW-0863">Zinc-finger</keyword>
<proteinExistence type="predicted"/>
<organism evidence="11 12">
    <name type="scientific">Pycnoporus cinnabarinus</name>
    <name type="common">Cinnabar-red polypore</name>
    <name type="synonym">Trametes cinnabarina</name>
    <dbReference type="NCBI Taxonomy" id="5643"/>
    <lineage>
        <taxon>Eukaryota</taxon>
        <taxon>Fungi</taxon>
        <taxon>Dikarya</taxon>
        <taxon>Basidiomycota</taxon>
        <taxon>Agaricomycotina</taxon>
        <taxon>Agaricomycetes</taxon>
        <taxon>Polyporales</taxon>
        <taxon>Polyporaceae</taxon>
        <taxon>Trametes</taxon>
    </lineage>
</organism>
<sequence>MMPNAIPVFTSHVFQLRALTQYTTRLGKVFSQQKGLRAHLKIHAQREQEGDIDDVVAGSGSEDEERPRKRRRGGEVGRYWICDVDGCGKDFKSKKALNTHHNIAHLGRRDFVCPHDHCRRAFGYKHLLQRHLAKLHAPDQSFSSGDEGNDASKPDSSGEVDAHSHNIHEPTHAIGIDLITGSTYAARAKASLQQATKLQCPFPHLPPSFLPTSTEQETTTSTLTGSSSKRKNDCQYVFSRAYDLRRHLQAEHGIHVERAMVDEWVSSEKSRTANSITTL</sequence>
<dbReference type="STRING" id="5643.A0A060SD06"/>
<name>A0A060SD06_PYCCI</name>
<feature type="region of interest" description="Disordered" evidence="9">
    <location>
        <begin position="51"/>
        <end position="72"/>
    </location>
</feature>
<feature type="region of interest" description="Disordered" evidence="9">
    <location>
        <begin position="138"/>
        <end position="163"/>
    </location>
</feature>
<dbReference type="Pfam" id="PF00096">
    <property type="entry name" value="zf-C2H2"/>
    <property type="match status" value="2"/>
</dbReference>
<evidence type="ECO:0000256" key="7">
    <source>
        <dbReference type="ARBA" id="ARBA00023242"/>
    </source>
</evidence>
<dbReference type="GO" id="GO:0006357">
    <property type="term" value="P:regulation of transcription by RNA polymerase II"/>
    <property type="evidence" value="ECO:0007669"/>
    <property type="project" value="TreeGrafter"/>
</dbReference>
<dbReference type="OMA" id="HEPTHAI"/>
<dbReference type="SMART" id="SM00355">
    <property type="entry name" value="ZnF_C2H2"/>
    <property type="match status" value="3"/>
</dbReference>
<comment type="subcellular location">
    <subcellularLocation>
        <location evidence="1">Nucleus</location>
    </subcellularLocation>
</comment>
<dbReference type="InterPro" id="IPR036236">
    <property type="entry name" value="Znf_C2H2_sf"/>
</dbReference>
<keyword evidence="7" id="KW-0539">Nucleus</keyword>
<dbReference type="PROSITE" id="PS00028">
    <property type="entry name" value="ZINC_FINGER_C2H2_1"/>
    <property type="match status" value="2"/>
</dbReference>
<evidence type="ECO:0000256" key="2">
    <source>
        <dbReference type="ARBA" id="ARBA00022723"/>
    </source>
</evidence>
<evidence type="ECO:0000256" key="9">
    <source>
        <dbReference type="SAM" id="MobiDB-lite"/>
    </source>
</evidence>
<keyword evidence="12" id="KW-1185">Reference proteome</keyword>
<protein>
    <recommendedName>
        <fullName evidence="10">C2H2-type domain-containing protein</fullName>
    </recommendedName>
</protein>
<dbReference type="OrthoDB" id="427030at2759"/>
<dbReference type="AlphaFoldDB" id="A0A060SD06"/>
<keyword evidence="5" id="KW-0805">Transcription regulation</keyword>
<dbReference type="EMBL" id="CCBP010000112">
    <property type="protein sequence ID" value="CDO72362.1"/>
    <property type="molecule type" value="Genomic_DNA"/>
</dbReference>
<gene>
    <name evidence="11" type="ORF">BN946_scf184977.g59</name>
</gene>
<evidence type="ECO:0000256" key="6">
    <source>
        <dbReference type="ARBA" id="ARBA00023163"/>
    </source>
</evidence>
<comment type="caution">
    <text evidence="11">The sequence shown here is derived from an EMBL/GenBank/DDBJ whole genome shotgun (WGS) entry which is preliminary data.</text>
</comment>
<dbReference type="Proteomes" id="UP000029665">
    <property type="component" value="Unassembled WGS sequence"/>
</dbReference>
<evidence type="ECO:0000259" key="10">
    <source>
        <dbReference type="PROSITE" id="PS50157"/>
    </source>
</evidence>
<dbReference type="InterPro" id="IPR051061">
    <property type="entry name" value="Zinc_finger_trans_reg"/>
</dbReference>
<evidence type="ECO:0000313" key="11">
    <source>
        <dbReference type="EMBL" id="CDO72362.1"/>
    </source>
</evidence>
<accession>A0A060SD06</accession>
<feature type="domain" description="C2H2-type" evidence="10">
    <location>
        <begin position="80"/>
        <end position="110"/>
    </location>
</feature>
<dbReference type="PANTHER" id="PTHR46179">
    <property type="entry name" value="ZINC FINGER PROTEIN"/>
    <property type="match status" value="1"/>
</dbReference>
<evidence type="ECO:0000256" key="3">
    <source>
        <dbReference type="ARBA" id="ARBA00022771"/>
    </source>
</evidence>
<evidence type="ECO:0000313" key="12">
    <source>
        <dbReference type="Proteomes" id="UP000029665"/>
    </source>
</evidence>
<dbReference type="SUPFAM" id="SSF57667">
    <property type="entry name" value="beta-beta-alpha zinc fingers"/>
    <property type="match status" value="1"/>
</dbReference>